<evidence type="ECO:0000313" key="2">
    <source>
        <dbReference type="Proteomes" id="UP000671908"/>
    </source>
</evidence>
<name>A0A975F220_9SPIR</name>
<reference evidence="1 2" key="1">
    <citation type="journal article" date="2021" name="Microbiol. Resour. Announc.">
        <title>Complete Genome Sequences of Three Human Oral Treponema parvum Isolates.</title>
        <authorList>
            <person name="Zeng H."/>
            <person name="Watt R.M."/>
        </authorList>
    </citation>
    <scope>NUCLEOTIDE SEQUENCE [LARGE SCALE GENOMIC DNA]</scope>
    <source>
        <strain evidence="1 2">ATCC 700770</strain>
    </source>
</reference>
<dbReference type="KEGG" id="tpav:HRQ91_01170"/>
<dbReference type="InterPro" id="IPR025528">
    <property type="entry name" value="BrnA_antitoxin"/>
</dbReference>
<keyword evidence="2" id="KW-1185">Reference proteome</keyword>
<protein>
    <submittedName>
        <fullName evidence="1">BrnA antitoxin family protein</fullName>
    </submittedName>
</protein>
<dbReference type="Proteomes" id="UP000671908">
    <property type="component" value="Chromosome"/>
</dbReference>
<sequence>MKTMTLDDLIKNPLTEEDKKIINSAKPVVTEECPEVTDVQMKKYKPWYEVHPNGNDIYKVSVKKTAVSLRIDTDVLMALKEMGTGYQTRINDILRKAVFG</sequence>
<dbReference type="AlphaFoldDB" id="A0A975F220"/>
<dbReference type="Pfam" id="PF14384">
    <property type="entry name" value="BrnA_antitoxin"/>
    <property type="match status" value="1"/>
</dbReference>
<dbReference type="EMBL" id="CP054142">
    <property type="protein sequence ID" value="QTQ13175.1"/>
    <property type="molecule type" value="Genomic_DNA"/>
</dbReference>
<evidence type="ECO:0000313" key="1">
    <source>
        <dbReference type="EMBL" id="QTQ13175.1"/>
    </source>
</evidence>
<dbReference type="RefSeq" id="WP_210119901.1">
    <property type="nucleotide sequence ID" value="NZ_CP054142.1"/>
</dbReference>
<organism evidence="1 2">
    <name type="scientific">Treponema parvum</name>
    <dbReference type="NCBI Taxonomy" id="138851"/>
    <lineage>
        <taxon>Bacteria</taxon>
        <taxon>Pseudomonadati</taxon>
        <taxon>Spirochaetota</taxon>
        <taxon>Spirochaetia</taxon>
        <taxon>Spirochaetales</taxon>
        <taxon>Treponemataceae</taxon>
        <taxon>Treponema</taxon>
    </lineage>
</organism>
<accession>A0A975F220</accession>
<gene>
    <name evidence="1" type="ORF">HRQ91_01170</name>
</gene>
<proteinExistence type="predicted"/>